<organism evidence="2 3">
    <name type="scientific">Microdochium trichocladiopsis</name>
    <dbReference type="NCBI Taxonomy" id="1682393"/>
    <lineage>
        <taxon>Eukaryota</taxon>
        <taxon>Fungi</taxon>
        <taxon>Dikarya</taxon>
        <taxon>Ascomycota</taxon>
        <taxon>Pezizomycotina</taxon>
        <taxon>Sordariomycetes</taxon>
        <taxon>Xylariomycetidae</taxon>
        <taxon>Xylariales</taxon>
        <taxon>Microdochiaceae</taxon>
        <taxon>Microdochium</taxon>
    </lineage>
</organism>
<feature type="compositionally biased region" description="Polar residues" evidence="1">
    <location>
        <begin position="78"/>
        <end position="91"/>
    </location>
</feature>
<proteinExistence type="predicted"/>
<evidence type="ECO:0000256" key="1">
    <source>
        <dbReference type="SAM" id="MobiDB-lite"/>
    </source>
</evidence>
<dbReference type="RefSeq" id="XP_046007026.1">
    <property type="nucleotide sequence ID" value="XM_046157224.1"/>
</dbReference>
<dbReference type="GeneID" id="70186770"/>
<evidence type="ECO:0000313" key="3">
    <source>
        <dbReference type="Proteomes" id="UP000756346"/>
    </source>
</evidence>
<dbReference type="Proteomes" id="UP000756346">
    <property type="component" value="Unassembled WGS sequence"/>
</dbReference>
<comment type="caution">
    <text evidence="2">The sequence shown here is derived from an EMBL/GenBank/DDBJ whole genome shotgun (WGS) entry which is preliminary data.</text>
</comment>
<feature type="region of interest" description="Disordered" evidence="1">
    <location>
        <begin position="1"/>
        <end position="125"/>
    </location>
</feature>
<keyword evidence="3" id="KW-1185">Reference proteome</keyword>
<reference evidence="2" key="1">
    <citation type="journal article" date="2021" name="Nat. Commun.">
        <title>Genetic determinants of endophytism in the Arabidopsis root mycobiome.</title>
        <authorList>
            <person name="Mesny F."/>
            <person name="Miyauchi S."/>
            <person name="Thiergart T."/>
            <person name="Pickel B."/>
            <person name="Atanasova L."/>
            <person name="Karlsson M."/>
            <person name="Huettel B."/>
            <person name="Barry K.W."/>
            <person name="Haridas S."/>
            <person name="Chen C."/>
            <person name="Bauer D."/>
            <person name="Andreopoulos W."/>
            <person name="Pangilinan J."/>
            <person name="LaButti K."/>
            <person name="Riley R."/>
            <person name="Lipzen A."/>
            <person name="Clum A."/>
            <person name="Drula E."/>
            <person name="Henrissat B."/>
            <person name="Kohler A."/>
            <person name="Grigoriev I.V."/>
            <person name="Martin F.M."/>
            <person name="Hacquard S."/>
        </authorList>
    </citation>
    <scope>NUCLEOTIDE SEQUENCE</scope>
    <source>
        <strain evidence="2">MPI-CAGE-CH-0230</strain>
    </source>
</reference>
<accession>A0A9P8XVA7</accession>
<dbReference type="EMBL" id="JAGTJQ010000010">
    <property type="protein sequence ID" value="KAH7020825.1"/>
    <property type="molecule type" value="Genomic_DNA"/>
</dbReference>
<evidence type="ECO:0000313" key="2">
    <source>
        <dbReference type="EMBL" id="KAH7020825.1"/>
    </source>
</evidence>
<gene>
    <name evidence="2" type="ORF">B0I36DRAFT_353568</name>
</gene>
<name>A0A9P8XVA7_9PEZI</name>
<sequence>MPPKDSLAPKRAGPRTTAQSSAASSSTTRSVVRHSQVLPMPPQPEQGQGPSTGMGELFYVEPDQRSSASDASGQLSSTHAAESSAQTSGEQSVERKDKGKRKQSSPGESSASKARAVDSMAGPSRLNIPANVSEYSRMPTANRFVGSAAPAQPTGGLPRPLFQVHFEAPYHNVDKRTVSPGEALTIVIHGAQGHETWAMQYWAQNTFCNAEDVKWSWMSEEQVVEISCKAPEEQGKYFFRIVILSDKKFMVPNLFVTVVR</sequence>
<feature type="compositionally biased region" description="Low complexity" evidence="1">
    <location>
        <begin position="66"/>
        <end position="77"/>
    </location>
</feature>
<protein>
    <submittedName>
        <fullName evidence="2">Uncharacterized protein</fullName>
    </submittedName>
</protein>
<feature type="compositionally biased region" description="Low complexity" evidence="1">
    <location>
        <begin position="15"/>
        <end position="37"/>
    </location>
</feature>
<dbReference type="AlphaFoldDB" id="A0A9P8XVA7"/>